<dbReference type="InterPro" id="IPR000086">
    <property type="entry name" value="NUDIX_hydrolase_dom"/>
</dbReference>
<name>A0ABZ0HTD0_9HYPH</name>
<accession>A0ABZ0HTD0</accession>
<dbReference type="SUPFAM" id="SSF55811">
    <property type="entry name" value="Nudix"/>
    <property type="match status" value="1"/>
</dbReference>
<evidence type="ECO:0000313" key="11">
    <source>
        <dbReference type="EMBL" id="WOJ89813.1"/>
    </source>
</evidence>
<keyword evidence="6 11" id="KW-0378">Hydrolase</keyword>
<evidence type="ECO:0000256" key="8">
    <source>
        <dbReference type="ARBA" id="ARBA00023027"/>
    </source>
</evidence>
<comment type="cofactor">
    <cofactor evidence="2">
        <name>Zn(2+)</name>
        <dbReference type="ChEBI" id="CHEBI:29105"/>
    </cofactor>
</comment>
<dbReference type="NCBIfam" id="NF001299">
    <property type="entry name" value="PRK00241.1"/>
    <property type="match status" value="1"/>
</dbReference>
<dbReference type="InterPro" id="IPR015375">
    <property type="entry name" value="NADH_PPase-like_N"/>
</dbReference>
<dbReference type="EMBL" id="CP136862">
    <property type="protein sequence ID" value="WOJ89813.1"/>
    <property type="molecule type" value="Genomic_DNA"/>
</dbReference>
<feature type="domain" description="Nudix hydrolase" evidence="10">
    <location>
        <begin position="179"/>
        <end position="308"/>
    </location>
</feature>
<dbReference type="Pfam" id="PF09296">
    <property type="entry name" value="NUDIX-like"/>
    <property type="match status" value="1"/>
</dbReference>
<dbReference type="Gene3D" id="3.90.79.10">
    <property type="entry name" value="Nucleoside Triphosphate Pyrophosphohydrolase"/>
    <property type="match status" value="1"/>
</dbReference>
<dbReference type="PANTHER" id="PTHR42904:SF6">
    <property type="entry name" value="NAD-CAPPED RNA HYDROLASE NUDT12"/>
    <property type="match status" value="1"/>
</dbReference>
<dbReference type="Gene3D" id="3.90.79.20">
    <property type="match status" value="1"/>
</dbReference>
<evidence type="ECO:0000259" key="10">
    <source>
        <dbReference type="PROSITE" id="PS51462"/>
    </source>
</evidence>
<protein>
    <recommendedName>
        <fullName evidence="4">NAD(+) diphosphatase</fullName>
        <ecNumber evidence="4">3.6.1.22</ecNumber>
    </recommendedName>
</protein>
<dbReference type="GO" id="GO:0016787">
    <property type="term" value="F:hydrolase activity"/>
    <property type="evidence" value="ECO:0007669"/>
    <property type="project" value="UniProtKB-KW"/>
</dbReference>
<keyword evidence="8" id="KW-0520">NAD</keyword>
<evidence type="ECO:0000256" key="5">
    <source>
        <dbReference type="ARBA" id="ARBA00022723"/>
    </source>
</evidence>
<dbReference type="PANTHER" id="PTHR42904">
    <property type="entry name" value="NUDIX HYDROLASE, NUDC SUBFAMILY"/>
    <property type="match status" value="1"/>
</dbReference>
<dbReference type="PROSITE" id="PS51462">
    <property type="entry name" value="NUDIX"/>
    <property type="match status" value="1"/>
</dbReference>
<organism evidence="11 12">
    <name type="scientific">Methylocapsa polymorpha</name>
    <dbReference type="NCBI Taxonomy" id="3080828"/>
    <lineage>
        <taxon>Bacteria</taxon>
        <taxon>Pseudomonadati</taxon>
        <taxon>Pseudomonadota</taxon>
        <taxon>Alphaproteobacteria</taxon>
        <taxon>Hyphomicrobiales</taxon>
        <taxon>Beijerinckiaceae</taxon>
        <taxon>Methylocapsa</taxon>
    </lineage>
</organism>
<dbReference type="InterPro" id="IPR050241">
    <property type="entry name" value="NAD-cap_RNA_hydrolase_NudC"/>
</dbReference>
<evidence type="ECO:0000256" key="3">
    <source>
        <dbReference type="ARBA" id="ARBA00009595"/>
    </source>
</evidence>
<dbReference type="Pfam" id="PF00293">
    <property type="entry name" value="NUDIX"/>
    <property type="match status" value="1"/>
</dbReference>
<evidence type="ECO:0000256" key="1">
    <source>
        <dbReference type="ARBA" id="ARBA00001946"/>
    </source>
</evidence>
<dbReference type="RefSeq" id="WP_407339259.1">
    <property type="nucleotide sequence ID" value="NZ_CP136862.1"/>
</dbReference>
<evidence type="ECO:0000256" key="7">
    <source>
        <dbReference type="ARBA" id="ARBA00022842"/>
    </source>
</evidence>
<evidence type="ECO:0000313" key="12">
    <source>
        <dbReference type="Proteomes" id="UP001626536"/>
    </source>
</evidence>
<keyword evidence="12" id="KW-1185">Reference proteome</keyword>
<comment type="similarity">
    <text evidence="3">Belongs to the Nudix hydrolase family. NudC subfamily.</text>
</comment>
<keyword evidence="5" id="KW-0479">Metal-binding</keyword>
<dbReference type="InterPro" id="IPR049734">
    <property type="entry name" value="NudC-like_C"/>
</dbReference>
<keyword evidence="7" id="KW-0460">Magnesium</keyword>
<dbReference type="InterPro" id="IPR015797">
    <property type="entry name" value="NUDIX_hydrolase-like_dom_sf"/>
</dbReference>
<dbReference type="Proteomes" id="UP001626536">
    <property type="component" value="Chromosome"/>
</dbReference>
<evidence type="ECO:0000256" key="9">
    <source>
        <dbReference type="ARBA" id="ARBA00023679"/>
    </source>
</evidence>
<reference evidence="11 12" key="1">
    <citation type="submission" date="2023-10" db="EMBL/GenBank/DDBJ databases">
        <title>Novel methanotroph of the genus Methylocapsa from a subarctic wetland.</title>
        <authorList>
            <person name="Belova S.E."/>
            <person name="Oshkin I.Y."/>
            <person name="Miroshnikov K."/>
            <person name="Dedysh S.N."/>
        </authorList>
    </citation>
    <scope>NUCLEOTIDE SEQUENCE [LARGE SCALE GENOMIC DNA]</scope>
    <source>
        <strain evidence="11 12">RX1</strain>
    </source>
</reference>
<evidence type="ECO:0000256" key="6">
    <source>
        <dbReference type="ARBA" id="ARBA00022801"/>
    </source>
</evidence>
<evidence type="ECO:0000256" key="2">
    <source>
        <dbReference type="ARBA" id="ARBA00001947"/>
    </source>
</evidence>
<sequence length="324" mass="35084">MPDRSFHPPFPAEPSARTGFAVNRLNRISERRDDAAFIDGLKQAPASRSLVLSGDIPVLKRVDEGYDALFTLAEATALGAPRETAFLGVEGGLALFAALIETETPETAQARSDIVMIDLRSIAMQDLVPVEIQGALGQAKSLMHWHARHRFCSNCGAPNRVAAAGWRRACDACGAQHFPRTDPVVIMLVVNDRDCLLARHVGSVRAGYPDGMYSCLAGFIESGETLEDAVRREVFEETAIRIGRVDYLASQPWPFPASLMIGCVAQAASREVTIDAKELQDAHWFTREEAGLMLSNAHPEGLACPPKLAIANLLIAAWVGGEVL</sequence>
<evidence type="ECO:0000256" key="4">
    <source>
        <dbReference type="ARBA" id="ARBA00012381"/>
    </source>
</evidence>
<comment type="cofactor">
    <cofactor evidence="1">
        <name>Mg(2+)</name>
        <dbReference type="ChEBI" id="CHEBI:18420"/>
    </cofactor>
</comment>
<gene>
    <name evidence="11" type="primary">nudC</name>
    <name evidence="11" type="ORF">RZS28_00420</name>
</gene>
<dbReference type="EC" id="3.6.1.22" evidence="4"/>
<dbReference type="CDD" id="cd03429">
    <property type="entry name" value="NUDIX_NADH_pyrophosphatase_Nudt13"/>
    <property type="match status" value="1"/>
</dbReference>
<dbReference type="Pfam" id="PF09297">
    <property type="entry name" value="Zn_ribbon_NUD"/>
    <property type="match status" value="1"/>
</dbReference>
<dbReference type="InterPro" id="IPR015376">
    <property type="entry name" value="Znr_NADH_PPase"/>
</dbReference>
<comment type="catalytic activity">
    <reaction evidence="9">
        <text>a 5'-end NAD(+)-phospho-ribonucleoside in mRNA + H2O = a 5'-end phospho-adenosine-phospho-ribonucleoside in mRNA + beta-nicotinamide D-ribonucleotide + 2 H(+)</text>
        <dbReference type="Rhea" id="RHEA:60876"/>
        <dbReference type="Rhea" id="RHEA-COMP:15698"/>
        <dbReference type="Rhea" id="RHEA-COMP:15719"/>
        <dbReference type="ChEBI" id="CHEBI:14649"/>
        <dbReference type="ChEBI" id="CHEBI:15377"/>
        <dbReference type="ChEBI" id="CHEBI:15378"/>
        <dbReference type="ChEBI" id="CHEBI:144029"/>
        <dbReference type="ChEBI" id="CHEBI:144051"/>
    </reaction>
    <physiologicalReaction direction="left-to-right" evidence="9">
        <dbReference type="Rhea" id="RHEA:60877"/>
    </physiologicalReaction>
</comment>
<proteinExistence type="inferred from homology"/>